<reference evidence="1" key="1">
    <citation type="submission" date="2023-07" db="EMBL/GenBank/DDBJ databases">
        <authorList>
            <consortium name="AG Swart"/>
            <person name="Singh M."/>
            <person name="Singh A."/>
            <person name="Seah K."/>
            <person name="Emmerich C."/>
        </authorList>
    </citation>
    <scope>NUCLEOTIDE SEQUENCE</scope>
    <source>
        <strain evidence="1">DP1</strain>
    </source>
</reference>
<proteinExistence type="predicted"/>
<dbReference type="Proteomes" id="UP001295684">
    <property type="component" value="Unassembled WGS sequence"/>
</dbReference>
<organism evidence="1 2">
    <name type="scientific">Euplotes crassus</name>
    <dbReference type="NCBI Taxonomy" id="5936"/>
    <lineage>
        <taxon>Eukaryota</taxon>
        <taxon>Sar</taxon>
        <taxon>Alveolata</taxon>
        <taxon>Ciliophora</taxon>
        <taxon>Intramacronucleata</taxon>
        <taxon>Spirotrichea</taxon>
        <taxon>Hypotrichia</taxon>
        <taxon>Euplotida</taxon>
        <taxon>Euplotidae</taxon>
        <taxon>Moneuplotes</taxon>
    </lineage>
</organism>
<sequence length="104" mass="12408">MIIKTGRLERPLLRNLAQLQVTTLEKFWLDFSKNYYEQIYKFSSYSKKVTFSKKFLDWLVSVQSSNKLKAKNVNYCTSKFCFFQNGFMLPRDCLPTSKPEQVRK</sequence>
<protein>
    <submittedName>
        <fullName evidence="1">Uncharacterized protein</fullName>
    </submittedName>
</protein>
<name>A0AAD1UKS3_EUPCR</name>
<keyword evidence="2" id="KW-1185">Reference proteome</keyword>
<dbReference type="AlphaFoldDB" id="A0AAD1UKS3"/>
<dbReference type="EMBL" id="CAMPGE010010245">
    <property type="protein sequence ID" value="CAI2369093.1"/>
    <property type="molecule type" value="Genomic_DNA"/>
</dbReference>
<accession>A0AAD1UKS3</accession>
<gene>
    <name evidence="1" type="ORF">ECRASSUSDP1_LOCUS10390</name>
</gene>
<comment type="caution">
    <text evidence="1">The sequence shown here is derived from an EMBL/GenBank/DDBJ whole genome shotgun (WGS) entry which is preliminary data.</text>
</comment>
<evidence type="ECO:0000313" key="1">
    <source>
        <dbReference type="EMBL" id="CAI2369093.1"/>
    </source>
</evidence>
<evidence type="ECO:0000313" key="2">
    <source>
        <dbReference type="Proteomes" id="UP001295684"/>
    </source>
</evidence>